<reference evidence="2 3" key="1">
    <citation type="submission" date="2020-07" db="EMBL/GenBank/DDBJ databases">
        <title>Taxonomic proposal: Crassvirales, a new order of highly abundant and diverse bacterial viruses.</title>
        <authorList>
            <person name="Shkoporov A.N."/>
            <person name="Stockdale S.R."/>
            <person name="Guerin E."/>
            <person name="Ross R.P."/>
            <person name="Hill C."/>
        </authorList>
    </citation>
    <scope>NUCLEOTIDE SEQUENCE [LARGE SCALE GENOMIC DNA]</scope>
</reference>
<dbReference type="EMBL" id="MT774389">
    <property type="protein sequence ID" value="QOR59429.1"/>
    <property type="molecule type" value="Genomic_DNA"/>
</dbReference>
<feature type="transmembrane region" description="Helical" evidence="1">
    <location>
        <begin position="95"/>
        <end position="124"/>
    </location>
</feature>
<sequence length="161" mass="17398">MIGLSIIAALLFVVMLIVVIKKCGIPEMVSSIYYLLGKSGWVFQVVMMAVGMLMLMCLLDCEKGVQCLAFLACGGLMFVGAAPRFMNEDRGVHKAAATICAMAGIGWCLSANFIITIAAIVAYMIGIAYIKGLRKYALFVAELMAIGWTFLTYWSISSGII</sequence>
<organism evidence="2 3">
    <name type="scientific">uncultured phage cr116_1</name>
    <dbReference type="NCBI Taxonomy" id="2772073"/>
    <lineage>
        <taxon>Viruses</taxon>
        <taxon>Duplodnaviria</taxon>
        <taxon>Heunggongvirae</taxon>
        <taxon>Uroviricota</taxon>
        <taxon>Caudoviricetes</taxon>
        <taxon>Crassvirales</taxon>
        <taxon>Steigviridae</taxon>
        <taxon>Asinivirinae</taxon>
        <taxon>Pamirivirus</taxon>
        <taxon>Pamirivirus faecium</taxon>
    </lineage>
</organism>
<protein>
    <submittedName>
        <fullName evidence="2">Uncharacterized protein</fullName>
    </submittedName>
</protein>
<keyword evidence="1" id="KW-0812">Transmembrane</keyword>
<proteinExistence type="predicted"/>
<evidence type="ECO:0000313" key="3">
    <source>
        <dbReference type="Proteomes" id="UP000593686"/>
    </source>
</evidence>
<evidence type="ECO:0000256" key="1">
    <source>
        <dbReference type="SAM" id="Phobius"/>
    </source>
</evidence>
<dbReference type="KEGG" id="vg:65129991"/>
<feature type="transmembrane region" description="Helical" evidence="1">
    <location>
        <begin position="136"/>
        <end position="156"/>
    </location>
</feature>
<keyword evidence="3" id="KW-1185">Reference proteome</keyword>
<feature type="transmembrane region" description="Helical" evidence="1">
    <location>
        <begin position="65"/>
        <end position="83"/>
    </location>
</feature>
<dbReference type="GeneID" id="65129991"/>
<evidence type="ECO:0000313" key="2">
    <source>
        <dbReference type="EMBL" id="QOR59429.1"/>
    </source>
</evidence>
<accession>A0A7M1S0T8</accession>
<keyword evidence="1" id="KW-0472">Membrane</keyword>
<keyword evidence="1" id="KW-1133">Transmembrane helix</keyword>
<name>A0A7M1S0T8_9CAUD</name>
<dbReference type="RefSeq" id="YP_010111587.1">
    <property type="nucleotide sequence ID" value="NC_055882.1"/>
</dbReference>
<dbReference type="Proteomes" id="UP000593686">
    <property type="component" value="Genome"/>
</dbReference>
<feature type="transmembrane region" description="Helical" evidence="1">
    <location>
        <begin position="40"/>
        <end position="58"/>
    </location>
</feature>